<accession>A0ABV6BAF1</accession>
<dbReference type="Proteomes" id="UP001589813">
    <property type="component" value="Unassembled WGS sequence"/>
</dbReference>
<evidence type="ECO:0000313" key="4">
    <source>
        <dbReference type="Proteomes" id="UP001589813"/>
    </source>
</evidence>
<reference evidence="3 4" key="1">
    <citation type="submission" date="2024-09" db="EMBL/GenBank/DDBJ databases">
        <authorList>
            <person name="Sun Q."/>
            <person name="Mori K."/>
        </authorList>
    </citation>
    <scope>NUCLEOTIDE SEQUENCE [LARGE SCALE GENOMIC DNA]</scope>
    <source>
        <strain evidence="3 4">KCTC 23315</strain>
    </source>
</reference>
<dbReference type="Pfam" id="PF04023">
    <property type="entry name" value="FeoA"/>
    <property type="match status" value="1"/>
</dbReference>
<evidence type="ECO:0000259" key="2">
    <source>
        <dbReference type="SMART" id="SM00899"/>
    </source>
</evidence>
<evidence type="ECO:0000313" key="3">
    <source>
        <dbReference type="EMBL" id="MFC0047364.1"/>
    </source>
</evidence>
<evidence type="ECO:0000256" key="1">
    <source>
        <dbReference type="ARBA" id="ARBA00023004"/>
    </source>
</evidence>
<proteinExistence type="predicted"/>
<dbReference type="InterPro" id="IPR007167">
    <property type="entry name" value="Fe-transptr_FeoA-like"/>
</dbReference>
<keyword evidence="4" id="KW-1185">Reference proteome</keyword>
<dbReference type="Gene3D" id="2.30.30.90">
    <property type="match status" value="1"/>
</dbReference>
<dbReference type="InterPro" id="IPR038157">
    <property type="entry name" value="FeoA_core_dom"/>
</dbReference>
<dbReference type="SUPFAM" id="SSF50037">
    <property type="entry name" value="C-terminal domain of transcriptional repressors"/>
    <property type="match status" value="1"/>
</dbReference>
<organism evidence="3 4">
    <name type="scientific">Rheinheimera tilapiae</name>
    <dbReference type="NCBI Taxonomy" id="875043"/>
    <lineage>
        <taxon>Bacteria</taxon>
        <taxon>Pseudomonadati</taxon>
        <taxon>Pseudomonadota</taxon>
        <taxon>Gammaproteobacteria</taxon>
        <taxon>Chromatiales</taxon>
        <taxon>Chromatiaceae</taxon>
        <taxon>Rheinheimera</taxon>
    </lineage>
</organism>
<name>A0ABV6BAF1_9GAMM</name>
<dbReference type="EMBL" id="JBHLXP010000001">
    <property type="protein sequence ID" value="MFC0047364.1"/>
    <property type="molecule type" value="Genomic_DNA"/>
</dbReference>
<dbReference type="SMART" id="SM00899">
    <property type="entry name" value="FeoA"/>
    <property type="match status" value="1"/>
</dbReference>
<dbReference type="RefSeq" id="WP_377240587.1">
    <property type="nucleotide sequence ID" value="NZ_JBHLXP010000001.1"/>
</dbReference>
<comment type="caution">
    <text evidence="3">The sequence shown here is derived from an EMBL/GenBank/DDBJ whole genome shotgun (WGS) entry which is preliminary data.</text>
</comment>
<gene>
    <name evidence="3" type="ORF">ACFFJP_03545</name>
</gene>
<sequence length="90" mass="9951">MTAHTTAIHTPVRHTLWDAPKKASVLVVELLAGLNPLVVNRLREMGLEPGQQLLSLGRGPFNGPLVVQIQDCVYTLERQVAQHILIQPQL</sequence>
<protein>
    <submittedName>
        <fullName evidence="3">Ferrous iron transport protein A</fullName>
    </submittedName>
</protein>
<feature type="domain" description="Ferrous iron transporter FeoA-like" evidence="2">
    <location>
        <begin position="14"/>
        <end position="88"/>
    </location>
</feature>
<dbReference type="InterPro" id="IPR008988">
    <property type="entry name" value="Transcriptional_repressor_C"/>
</dbReference>
<keyword evidence="1" id="KW-0408">Iron</keyword>